<evidence type="ECO:0008006" key="4">
    <source>
        <dbReference type="Google" id="ProtNLM"/>
    </source>
</evidence>
<evidence type="ECO:0000313" key="3">
    <source>
        <dbReference type="Proteomes" id="UP000192639"/>
    </source>
</evidence>
<feature type="signal peptide" evidence="1">
    <location>
        <begin position="1"/>
        <end position="16"/>
    </location>
</feature>
<name>A0A1Y1S9L6_9MICR</name>
<keyword evidence="3" id="KW-1185">Reference proteome</keyword>
<proteinExistence type="predicted"/>
<evidence type="ECO:0000313" key="2">
    <source>
        <dbReference type="EMBL" id="ORD95171.1"/>
    </source>
</evidence>
<dbReference type="AlphaFoldDB" id="A0A1Y1S9L6"/>
<dbReference type="VEuPathDB" id="MicrosporidiaDB:ECANGB1_2607"/>
<keyword evidence="1" id="KW-0732">Signal</keyword>
<sequence>MTFLSAVLSNILICSASSIAENILYVRTNGIFNIILYKSAISSIPDKNTRISLRSCSSPFFMIFLIVRNASMI</sequence>
<dbReference type="EMBL" id="LWDP01000001">
    <property type="protein sequence ID" value="ORD95171.1"/>
    <property type="molecule type" value="Genomic_DNA"/>
</dbReference>
<feature type="chain" id="PRO_5012598387" description="Secreted protein" evidence="1">
    <location>
        <begin position="17"/>
        <end position="73"/>
    </location>
</feature>
<accession>A0A1Y1S9L6</accession>
<comment type="caution">
    <text evidence="2">The sequence shown here is derived from an EMBL/GenBank/DDBJ whole genome shotgun (WGS) entry which is preliminary data.</text>
</comment>
<gene>
    <name evidence="2" type="ORF">ECANGB1_2607</name>
</gene>
<evidence type="ECO:0000256" key="1">
    <source>
        <dbReference type="SAM" id="SignalP"/>
    </source>
</evidence>
<organism evidence="2 3">
    <name type="scientific">Enterospora canceri</name>
    <dbReference type="NCBI Taxonomy" id="1081671"/>
    <lineage>
        <taxon>Eukaryota</taxon>
        <taxon>Fungi</taxon>
        <taxon>Fungi incertae sedis</taxon>
        <taxon>Microsporidia</taxon>
        <taxon>Enterocytozoonidae</taxon>
        <taxon>Enterospora</taxon>
    </lineage>
</organism>
<protein>
    <recommendedName>
        <fullName evidence="4">Secreted protein</fullName>
    </recommendedName>
</protein>
<dbReference type="Proteomes" id="UP000192639">
    <property type="component" value="Unassembled WGS sequence"/>
</dbReference>
<reference evidence="2 3" key="1">
    <citation type="journal article" date="2017" name="Environ. Microbiol.">
        <title>Decay of the glycolytic pathway and adaptation to intranuclear parasitism within Enterocytozoonidae microsporidia.</title>
        <authorList>
            <person name="Wiredu Boakye D."/>
            <person name="Jaroenlak P."/>
            <person name="Prachumwat A."/>
            <person name="Williams T.A."/>
            <person name="Bateman K.S."/>
            <person name="Itsathitphaisarn O."/>
            <person name="Sritunyalucksana K."/>
            <person name="Paszkiewicz K.H."/>
            <person name="Moore K.A."/>
            <person name="Stentiford G.D."/>
            <person name="Williams B.A."/>
        </authorList>
    </citation>
    <scope>NUCLEOTIDE SEQUENCE [LARGE SCALE GENOMIC DNA]</scope>
    <source>
        <strain evidence="2 3">GB1</strain>
    </source>
</reference>